<reference evidence="1 2" key="1">
    <citation type="journal article" date="2013" name="PLoS Genet.">
        <title>Distinctive expansion of potential virulence genes in the genome of the oomycete fish pathogen Saprolegnia parasitica.</title>
        <authorList>
            <person name="Jiang R.H."/>
            <person name="de Bruijn I."/>
            <person name="Haas B.J."/>
            <person name="Belmonte R."/>
            <person name="Lobach L."/>
            <person name="Christie J."/>
            <person name="van den Ackerveken G."/>
            <person name="Bottin A."/>
            <person name="Bulone V."/>
            <person name="Diaz-Moreno S.M."/>
            <person name="Dumas B."/>
            <person name="Fan L."/>
            <person name="Gaulin E."/>
            <person name="Govers F."/>
            <person name="Grenville-Briggs L.J."/>
            <person name="Horner N.R."/>
            <person name="Levin J.Z."/>
            <person name="Mammella M."/>
            <person name="Meijer H.J."/>
            <person name="Morris P."/>
            <person name="Nusbaum C."/>
            <person name="Oome S."/>
            <person name="Phillips A.J."/>
            <person name="van Rooyen D."/>
            <person name="Rzeszutek E."/>
            <person name="Saraiva M."/>
            <person name="Secombes C.J."/>
            <person name="Seidl M.F."/>
            <person name="Snel B."/>
            <person name="Stassen J.H."/>
            <person name="Sykes S."/>
            <person name="Tripathy S."/>
            <person name="van den Berg H."/>
            <person name="Vega-Arreguin J.C."/>
            <person name="Wawra S."/>
            <person name="Young S.K."/>
            <person name="Zeng Q."/>
            <person name="Dieguez-Uribeondo J."/>
            <person name="Russ C."/>
            <person name="Tyler B.M."/>
            <person name="van West P."/>
        </authorList>
    </citation>
    <scope>NUCLEOTIDE SEQUENCE [LARGE SCALE GENOMIC DNA]</scope>
    <source>
        <strain evidence="1 2">CBS 223.65</strain>
    </source>
</reference>
<dbReference type="GeneID" id="24137601"/>
<dbReference type="SUPFAM" id="SSF52047">
    <property type="entry name" value="RNI-like"/>
    <property type="match status" value="2"/>
</dbReference>
<dbReference type="VEuPathDB" id="FungiDB:SPRG_15923"/>
<evidence type="ECO:0000313" key="1">
    <source>
        <dbReference type="EMBL" id="KDO18798.1"/>
    </source>
</evidence>
<dbReference type="AlphaFoldDB" id="A0A067BKT9"/>
<proteinExistence type="predicted"/>
<gene>
    <name evidence="1" type="ORF">SPRG_15923</name>
</gene>
<evidence type="ECO:0000313" key="2">
    <source>
        <dbReference type="Proteomes" id="UP000030745"/>
    </source>
</evidence>
<dbReference type="RefSeq" id="XP_012210497.1">
    <property type="nucleotide sequence ID" value="XM_012355107.1"/>
</dbReference>
<accession>A0A067BKT9</accession>
<dbReference type="Gene3D" id="3.80.10.10">
    <property type="entry name" value="Ribonuclease Inhibitor"/>
    <property type="match status" value="2"/>
</dbReference>
<dbReference type="InterPro" id="IPR032675">
    <property type="entry name" value="LRR_dom_sf"/>
</dbReference>
<sequence>MSPTTTPAAATAPYDETAATCADEGAMLAAEAAHVDDATEARDEAPTMNSDGVERIIPMLAAWKDLEELGRVESFRNSWPCVEMHNPPTVVHHLAAEVLHLLPAIHVRAPVNANLLAKKLRHDTDVVLTADLGDNDATSFEDRKTSFVAVVDKWHDHVVGAAFRCVHDQAAADALVAAVTTTGHVPSTLCLRLDDVQRPRVAFNAARVLQWLQQGHARCLELWCPSVVDAQGLADAIHGSHHVTSLSLHIDGAPVDEEAVHLALSLRPLHHLATIDVGLNRHTLSLLGQLDPATLSSLRIVSTNVDSGFFDLSDALVRFSSLQHVVVRRGMFHSFGTGTCTHLRSADLTFDVPNETVMPELSQWLATSTALTQLTLVFDRMRGCNRTALGAIARVLPQLVARGLEHLTLYTNLITVDDATKLGIALAKTYSHQPLHVSFPGLRFYNDASWIRILLAALGSCFNVKLSFHQDFFSQVDPEIDALVAQHGLIRPTVQDSTDLVHFKSPRLPQARAITIDASRGSFVTGVNVNAAAVALSELCGALASCSNVQMAALTHLLDQESADACLAAMAAHRLHVLEVSTDGRFVEPFDTVQIGSWLMEPDASGLRLEVDSVVDAPALAVAICTAPALTSLSLSMRDDSVQAALAASSMSLHRLTHLHLDATISTVGLLGKLTPRSVTSLRLTEHEEHLSVDVGPAISRFSALEYLEVSNCVLSGESFIDATCHRLRSAIISVRGDGAPQQLVQWLATSKFLKQLELRWDKNVQTDAYLNAVAGVLPLLMERGLQQLTLAPPCESSEDGFRAATDAVAYALTTGCNSRPLVVDLSSGPFGKSARTTLLTALAACSNVMIRFERYLAPAAKAAMDETAAQLGLRNLGFLSFKSPQ</sequence>
<organism evidence="1 2">
    <name type="scientific">Saprolegnia parasitica (strain CBS 223.65)</name>
    <dbReference type="NCBI Taxonomy" id="695850"/>
    <lineage>
        <taxon>Eukaryota</taxon>
        <taxon>Sar</taxon>
        <taxon>Stramenopiles</taxon>
        <taxon>Oomycota</taxon>
        <taxon>Saprolegniomycetes</taxon>
        <taxon>Saprolegniales</taxon>
        <taxon>Saprolegniaceae</taxon>
        <taxon>Saprolegnia</taxon>
    </lineage>
</organism>
<dbReference type="KEGG" id="spar:SPRG_15923"/>
<dbReference type="EMBL" id="KK583394">
    <property type="protein sequence ID" value="KDO18798.1"/>
    <property type="molecule type" value="Genomic_DNA"/>
</dbReference>
<dbReference type="Proteomes" id="UP000030745">
    <property type="component" value="Unassembled WGS sequence"/>
</dbReference>
<name>A0A067BKT9_SAPPC</name>
<keyword evidence="2" id="KW-1185">Reference proteome</keyword>
<protein>
    <submittedName>
        <fullName evidence="1">Uncharacterized protein</fullName>
    </submittedName>
</protein>